<dbReference type="OrthoDB" id="3788795at2"/>
<evidence type="ECO:0000256" key="2">
    <source>
        <dbReference type="ARBA" id="ARBA00023136"/>
    </source>
</evidence>
<evidence type="ECO:0000313" key="6">
    <source>
        <dbReference type="Proteomes" id="UP000199004"/>
    </source>
</evidence>
<comment type="subcellular location">
    <subcellularLocation>
        <location evidence="1">Membrane</location>
    </subcellularLocation>
</comment>
<dbReference type="EMBL" id="FNIC01000001">
    <property type="protein sequence ID" value="SDM82716.1"/>
    <property type="molecule type" value="Genomic_DNA"/>
</dbReference>
<dbReference type="PANTHER" id="PTHR37042">
    <property type="entry name" value="OUTER MEMBRANE PROTEIN RV1973"/>
    <property type="match status" value="1"/>
</dbReference>
<keyword evidence="4" id="KW-1133">Transmembrane helix</keyword>
<keyword evidence="4" id="KW-0812">Transmembrane</keyword>
<dbReference type="Proteomes" id="UP000199004">
    <property type="component" value="Unassembled WGS sequence"/>
</dbReference>
<reference evidence="5 6" key="1">
    <citation type="submission" date="2016-10" db="EMBL/GenBank/DDBJ databases">
        <authorList>
            <person name="de Groot N.N."/>
        </authorList>
    </citation>
    <scope>NUCLEOTIDE SEQUENCE [LARGE SCALE GENOMIC DNA]</scope>
    <source>
        <strain evidence="5 6">CGMCC 1.11147</strain>
    </source>
</reference>
<evidence type="ECO:0000313" key="5">
    <source>
        <dbReference type="EMBL" id="SDM82716.1"/>
    </source>
</evidence>
<evidence type="ECO:0000256" key="4">
    <source>
        <dbReference type="SAM" id="Phobius"/>
    </source>
</evidence>
<sequence length="254" mass="27554">MSTSGTGPRQPRRPKIGARTPTARPRKVAGRPAGADPEPTEVDEPVQPVEPAQVDQVDQVDDVDDEPAEEHEHHLQEWPNEAPPTVDHPRRRTAILVAVVVLLAGLAAAEGWYLWGSDDPVVSTQRPVVIGQVSVASAVDVAAKSAANVTAWSYETYDEDVEADAALLTDEFAKEFRDTKEASREKVLSQKLAVTAEVAMQGVVRASAEQVVALVYLDQSATKAGAELEVRQYTILVTVLRTDSGWLISKMEPF</sequence>
<evidence type="ECO:0000256" key="1">
    <source>
        <dbReference type="ARBA" id="ARBA00004370"/>
    </source>
</evidence>
<feature type="compositionally biased region" description="Acidic residues" evidence="3">
    <location>
        <begin position="58"/>
        <end position="69"/>
    </location>
</feature>
<organism evidence="5 6">
    <name type="scientific">Nocardioides szechwanensis</name>
    <dbReference type="NCBI Taxonomy" id="1005944"/>
    <lineage>
        <taxon>Bacteria</taxon>
        <taxon>Bacillati</taxon>
        <taxon>Actinomycetota</taxon>
        <taxon>Actinomycetes</taxon>
        <taxon>Propionibacteriales</taxon>
        <taxon>Nocardioidaceae</taxon>
        <taxon>Nocardioides</taxon>
    </lineage>
</organism>
<accession>A0A1G9WEW3</accession>
<evidence type="ECO:0000256" key="3">
    <source>
        <dbReference type="SAM" id="MobiDB-lite"/>
    </source>
</evidence>
<protein>
    <submittedName>
        <fullName evidence="5">Mce-associated membrane protein</fullName>
    </submittedName>
</protein>
<dbReference type="PANTHER" id="PTHR37042:SF4">
    <property type="entry name" value="OUTER MEMBRANE PROTEIN RV1973"/>
    <property type="match status" value="1"/>
</dbReference>
<dbReference type="AlphaFoldDB" id="A0A1G9WEW3"/>
<feature type="transmembrane region" description="Helical" evidence="4">
    <location>
        <begin position="94"/>
        <end position="115"/>
    </location>
</feature>
<name>A0A1G9WEW3_9ACTN</name>
<keyword evidence="6" id="KW-1185">Reference proteome</keyword>
<proteinExistence type="predicted"/>
<keyword evidence="2 4" id="KW-0472">Membrane</keyword>
<dbReference type="GO" id="GO:0016020">
    <property type="term" value="C:membrane"/>
    <property type="evidence" value="ECO:0007669"/>
    <property type="project" value="UniProtKB-SubCell"/>
</dbReference>
<dbReference type="STRING" id="1005944.SAMN05192576_1029"/>
<feature type="compositionally biased region" description="Low complexity" evidence="3">
    <location>
        <begin position="45"/>
        <end position="57"/>
    </location>
</feature>
<gene>
    <name evidence="5" type="ORF">SAMN05192576_1029</name>
</gene>
<dbReference type="RefSeq" id="WP_091022427.1">
    <property type="nucleotide sequence ID" value="NZ_BKAE01000002.1"/>
</dbReference>
<feature type="region of interest" description="Disordered" evidence="3">
    <location>
        <begin position="1"/>
        <end position="86"/>
    </location>
</feature>